<dbReference type="Proteomes" id="UP000075787">
    <property type="component" value="Unassembled WGS sequence"/>
</dbReference>
<evidence type="ECO:0000313" key="3">
    <source>
        <dbReference type="EMBL" id="KYO53833.1"/>
    </source>
</evidence>
<reference evidence="2 5" key="2">
    <citation type="journal article" date="2018" name="Nat. Biotechnol.">
        <title>A standardized bacterial taxonomy based on genome phylogeny substantially revises the tree of life.</title>
        <authorList>
            <person name="Parks D.H."/>
            <person name="Chuvochina M."/>
            <person name="Waite D.W."/>
            <person name="Rinke C."/>
            <person name="Skarshewski A."/>
            <person name="Chaumeil P.A."/>
            <person name="Hugenholtz P."/>
        </authorList>
    </citation>
    <scope>NUCLEOTIDE SEQUENCE [LARGE SCALE GENOMIC DNA]</scope>
    <source>
        <strain evidence="2">UBA8739</strain>
    </source>
</reference>
<protein>
    <submittedName>
        <fullName evidence="3">Uncharacterized protein</fullName>
    </submittedName>
</protein>
<evidence type="ECO:0000313" key="2">
    <source>
        <dbReference type="EMBL" id="HAE51031.1"/>
    </source>
</evidence>
<dbReference type="RefSeq" id="WP_014745116.1">
    <property type="nucleotide sequence ID" value="NZ_CP121013.1"/>
</dbReference>
<reference evidence="3 4" key="1">
    <citation type="submission" date="2015-12" db="EMBL/GenBank/DDBJ databases">
        <title>Genome sequence of Tistrella mobilis MCCC 1A02139.</title>
        <authorList>
            <person name="Lu L."/>
            <person name="Lai Q."/>
            <person name="Shao Z."/>
            <person name="Qian P."/>
        </authorList>
    </citation>
    <scope>NUCLEOTIDE SEQUENCE [LARGE SCALE GENOMIC DNA]</scope>
    <source>
        <strain evidence="3 4">MCCC 1A02139</strain>
    </source>
</reference>
<gene>
    <name evidence="3" type="ORF">AUP44_26160</name>
    <name evidence="2" type="ORF">DCK97_26810</name>
</gene>
<comment type="caution">
    <text evidence="3">The sequence shown here is derived from an EMBL/GenBank/DDBJ whole genome shotgun (WGS) entry which is preliminary data.</text>
</comment>
<sequence>MLYDDPLKPDGDDGAGTVFRDVITLTLLGFVAVVILLLPHLNPPRKQDQAEVTAPGNVIVEALWEADLDTDVDLWVKAPGDVPVGYSNKGGVIFNLLRDDLGRYGDATDSNHEVSYSRGIPPGEYIVNVHLFRNQSRQLPVRVKVVASVKSDQQSSARQILATEVALNREGEEITAMRFRLDDKARLVPDSVNSLYQRLRSNRG</sequence>
<proteinExistence type="predicted"/>
<evidence type="ECO:0000313" key="5">
    <source>
        <dbReference type="Proteomes" id="UP000257706"/>
    </source>
</evidence>
<dbReference type="EMBL" id="DMAI01000439">
    <property type="protein sequence ID" value="HAE51031.1"/>
    <property type="molecule type" value="Genomic_DNA"/>
</dbReference>
<dbReference type="AlphaFoldDB" id="A0A162L979"/>
<dbReference type="EMBL" id="LPZR01000106">
    <property type="protein sequence ID" value="KYO53833.1"/>
    <property type="molecule type" value="Genomic_DNA"/>
</dbReference>
<evidence type="ECO:0000256" key="1">
    <source>
        <dbReference type="SAM" id="Phobius"/>
    </source>
</evidence>
<keyword evidence="1" id="KW-0472">Membrane</keyword>
<feature type="transmembrane region" description="Helical" evidence="1">
    <location>
        <begin position="22"/>
        <end position="41"/>
    </location>
</feature>
<dbReference type="Proteomes" id="UP000257706">
    <property type="component" value="Unassembled WGS sequence"/>
</dbReference>
<dbReference type="GeneID" id="97241968"/>
<keyword evidence="1" id="KW-0812">Transmembrane</keyword>
<name>A0A162L979_9PROT</name>
<keyword evidence="1" id="KW-1133">Transmembrane helix</keyword>
<accession>A0A162L979</accession>
<dbReference type="OrthoDB" id="8419990at2"/>
<organism evidence="3 4">
    <name type="scientific">Tistrella mobilis</name>
    <dbReference type="NCBI Taxonomy" id="171437"/>
    <lineage>
        <taxon>Bacteria</taxon>
        <taxon>Pseudomonadati</taxon>
        <taxon>Pseudomonadota</taxon>
        <taxon>Alphaproteobacteria</taxon>
        <taxon>Geminicoccales</taxon>
        <taxon>Geminicoccaceae</taxon>
        <taxon>Tistrella</taxon>
    </lineage>
</organism>
<evidence type="ECO:0000313" key="4">
    <source>
        <dbReference type="Proteomes" id="UP000075787"/>
    </source>
</evidence>